<dbReference type="EMBL" id="NBCO01000002">
    <property type="protein sequence ID" value="ORC92962.1"/>
    <property type="molecule type" value="Genomic_DNA"/>
</dbReference>
<comment type="caution">
    <text evidence="2">The sequence shown here is derived from an EMBL/GenBank/DDBJ whole genome shotgun (WGS) entry which is preliminary data.</text>
</comment>
<feature type="region of interest" description="Disordered" evidence="1">
    <location>
        <begin position="1"/>
        <end position="56"/>
    </location>
</feature>
<feature type="compositionally biased region" description="Low complexity" evidence="1">
    <location>
        <begin position="8"/>
        <end position="24"/>
    </location>
</feature>
<sequence>MKRGRIDSPLSPAAHHSSSAPLPLDVCGSDHTIHTNTDTHSSTSNSNSNNNSSSSSNAAAITVAGVLQRVEKRGSNGNVVVNSPYGSSRAHYGWGDLFHPPRTAHIAGYSNIHIGISSLNGVPGKDRRMPTLLAQYSKKFHCLEHCYTYHNISDEGMWRMWKEMCVPHSSEMSGHSQSISTEGKKVTLQVKEKDDIVNMKSNENKSSPMNEVKTDSQRQHFIYTIKANQFLTHTRMLAIDKEVEEHIIDFFGKRCPLLEDHLGPVLLQLPPQFHKNSENINRIKGIASRIPKTIRIAVEFRHRSWYCEEIHNLLRCVGWALVVAHHHNDPTGSIHIDTGVPFMYVRMHGATGLHVGDYGPDRLLEWAECIVNFIRGGGKGTAGEKEKREVFFFFNNSDSHIGGVTSSTVDATFLAEKVQTLLNSEKKTSTVVDNQMKDINSISNSDLASVDDVTVISD</sequence>
<evidence type="ECO:0000313" key="3">
    <source>
        <dbReference type="Proteomes" id="UP000192257"/>
    </source>
</evidence>
<dbReference type="VEuPathDB" id="TriTrypDB:TM35_000022880"/>
<dbReference type="Gene3D" id="3.20.20.410">
    <property type="entry name" value="Protein of unknown function UPF0759"/>
    <property type="match status" value="1"/>
</dbReference>
<dbReference type="OrthoDB" id="10267663at2759"/>
<dbReference type="InterPro" id="IPR036520">
    <property type="entry name" value="UPF0759_sf"/>
</dbReference>
<evidence type="ECO:0000256" key="1">
    <source>
        <dbReference type="SAM" id="MobiDB-lite"/>
    </source>
</evidence>
<feature type="compositionally biased region" description="Low complexity" evidence="1">
    <location>
        <begin position="34"/>
        <end position="56"/>
    </location>
</feature>
<proteinExistence type="predicted"/>
<accession>A0A1X0P7Q2</accession>
<dbReference type="Pfam" id="PF01904">
    <property type="entry name" value="DUF72"/>
    <property type="match status" value="1"/>
</dbReference>
<dbReference type="Proteomes" id="UP000192257">
    <property type="component" value="Unassembled WGS sequence"/>
</dbReference>
<reference evidence="2 3" key="1">
    <citation type="submission" date="2017-03" db="EMBL/GenBank/DDBJ databases">
        <title>An alternative strategy for trypanosome survival in the mammalian bloodstream revealed through genome and transcriptome analysis of the ubiquitous bovine parasite Trypanosoma (Megatrypanum) theileri.</title>
        <authorList>
            <person name="Kelly S."/>
            <person name="Ivens A."/>
            <person name="Mott A."/>
            <person name="O'Neill E."/>
            <person name="Emms D."/>
            <person name="Macleod O."/>
            <person name="Voorheis P."/>
            <person name="Matthews J."/>
            <person name="Matthews K."/>
            <person name="Carrington M."/>
        </authorList>
    </citation>
    <scope>NUCLEOTIDE SEQUENCE [LARGE SCALE GENOMIC DNA]</scope>
    <source>
        <strain evidence="2">Edinburgh</strain>
    </source>
</reference>
<dbReference type="RefSeq" id="XP_028887028.1">
    <property type="nucleotide sequence ID" value="XM_029021606.1"/>
</dbReference>
<name>A0A1X0P7Q2_9TRYP</name>
<dbReference type="AlphaFoldDB" id="A0A1X0P7Q2"/>
<dbReference type="InterPro" id="IPR002763">
    <property type="entry name" value="DUF72"/>
</dbReference>
<protein>
    <submittedName>
        <fullName evidence="2">Uncharacterized protein</fullName>
    </submittedName>
</protein>
<dbReference type="PANTHER" id="PTHR30348">
    <property type="entry name" value="UNCHARACTERIZED PROTEIN YECE"/>
    <property type="match status" value="1"/>
</dbReference>
<gene>
    <name evidence="2" type="ORF">TM35_000022880</name>
</gene>
<keyword evidence="3" id="KW-1185">Reference proteome</keyword>
<dbReference type="PANTHER" id="PTHR30348:SF4">
    <property type="entry name" value="DUF72 DOMAIN-CONTAINING PROTEIN"/>
    <property type="match status" value="1"/>
</dbReference>
<dbReference type="GeneID" id="39981386"/>
<organism evidence="2 3">
    <name type="scientific">Trypanosoma theileri</name>
    <dbReference type="NCBI Taxonomy" id="67003"/>
    <lineage>
        <taxon>Eukaryota</taxon>
        <taxon>Discoba</taxon>
        <taxon>Euglenozoa</taxon>
        <taxon>Kinetoplastea</taxon>
        <taxon>Metakinetoplastina</taxon>
        <taxon>Trypanosomatida</taxon>
        <taxon>Trypanosomatidae</taxon>
        <taxon>Trypanosoma</taxon>
    </lineage>
</organism>
<dbReference type="SUPFAM" id="SSF117396">
    <property type="entry name" value="TM1631-like"/>
    <property type="match status" value="1"/>
</dbReference>
<evidence type="ECO:0000313" key="2">
    <source>
        <dbReference type="EMBL" id="ORC92962.1"/>
    </source>
</evidence>